<dbReference type="GO" id="GO:0005768">
    <property type="term" value="C:endosome"/>
    <property type="evidence" value="ECO:0007669"/>
    <property type="project" value="TreeGrafter"/>
</dbReference>
<evidence type="ECO:0000259" key="5">
    <source>
        <dbReference type="Pfam" id="PF16212"/>
    </source>
</evidence>
<keyword evidence="4" id="KW-0812">Transmembrane</keyword>
<keyword evidence="4" id="KW-1133">Transmembrane helix</keyword>
<feature type="transmembrane region" description="Helical" evidence="4">
    <location>
        <begin position="57"/>
        <end position="78"/>
    </location>
</feature>
<dbReference type="Pfam" id="PF16212">
    <property type="entry name" value="PhoLip_ATPase_C"/>
    <property type="match status" value="1"/>
</dbReference>
<dbReference type="HOGENOM" id="CLU_144304_0_0_1"/>
<comment type="subcellular location">
    <subcellularLocation>
        <location evidence="1">Membrane</location>
        <topology evidence="1">Multi-pass membrane protein</topology>
    </subcellularLocation>
</comment>
<dbReference type="SUPFAM" id="SSF81665">
    <property type="entry name" value="Calcium ATPase, transmembrane domain M"/>
    <property type="match status" value="1"/>
</dbReference>
<dbReference type="InterPro" id="IPR023298">
    <property type="entry name" value="ATPase_P-typ_TM_dom_sf"/>
</dbReference>
<feature type="transmembrane region" description="Helical" evidence="4">
    <location>
        <begin position="85"/>
        <end position="105"/>
    </location>
</feature>
<dbReference type="GeneTree" id="ENSGT00940000157071"/>
<protein>
    <recommendedName>
        <fullName evidence="5">P-type ATPase C-terminal domain-containing protein</fullName>
    </recommendedName>
</protein>
<dbReference type="AlphaFoldDB" id="S4R9I2"/>
<dbReference type="GO" id="GO:0006890">
    <property type="term" value="P:retrograde vesicle-mediated transport, Golgi to endoplasmic reticulum"/>
    <property type="evidence" value="ECO:0007669"/>
    <property type="project" value="TreeGrafter"/>
</dbReference>
<feature type="transmembrane region" description="Helical" evidence="4">
    <location>
        <begin position="31"/>
        <end position="51"/>
    </location>
</feature>
<dbReference type="GO" id="GO:0005886">
    <property type="term" value="C:plasma membrane"/>
    <property type="evidence" value="ECO:0007669"/>
    <property type="project" value="TreeGrafter"/>
</dbReference>
<keyword evidence="3" id="KW-0460">Magnesium</keyword>
<dbReference type="GO" id="GO:0045332">
    <property type="term" value="P:phospholipid translocation"/>
    <property type="evidence" value="ECO:0007669"/>
    <property type="project" value="TreeGrafter"/>
</dbReference>
<dbReference type="GO" id="GO:0140326">
    <property type="term" value="F:ATPase-coupled intramembrane lipid transporter activity"/>
    <property type="evidence" value="ECO:0007669"/>
    <property type="project" value="TreeGrafter"/>
</dbReference>
<organism evidence="6">
    <name type="scientific">Petromyzon marinus</name>
    <name type="common">Sea lamprey</name>
    <dbReference type="NCBI Taxonomy" id="7757"/>
    <lineage>
        <taxon>Eukaryota</taxon>
        <taxon>Metazoa</taxon>
        <taxon>Chordata</taxon>
        <taxon>Craniata</taxon>
        <taxon>Vertebrata</taxon>
        <taxon>Cyclostomata</taxon>
        <taxon>Hyperoartia</taxon>
        <taxon>Petromyzontiformes</taxon>
        <taxon>Petromyzontidae</taxon>
        <taxon>Petromyzon</taxon>
    </lineage>
</organism>
<dbReference type="GO" id="GO:0006897">
    <property type="term" value="P:endocytosis"/>
    <property type="evidence" value="ECO:0007669"/>
    <property type="project" value="TreeGrafter"/>
</dbReference>
<name>S4R9I2_PETMA</name>
<dbReference type="OMA" id="TIRTWHI"/>
<evidence type="ECO:0000256" key="3">
    <source>
        <dbReference type="ARBA" id="ARBA00022842"/>
    </source>
</evidence>
<keyword evidence="2" id="KW-0479">Metal-binding</keyword>
<dbReference type="Ensembl" id="ENSPMAT00000001873.1">
    <property type="protein sequence ID" value="ENSPMAP00000001863.1"/>
    <property type="gene ID" value="ENSPMAG00000001701.1"/>
</dbReference>
<dbReference type="PANTHER" id="PTHR24092">
    <property type="entry name" value="PROBABLE PHOSPHOLIPID-TRANSPORTING ATPASE"/>
    <property type="match status" value="1"/>
</dbReference>
<dbReference type="PANTHER" id="PTHR24092:SF5">
    <property type="entry name" value="PHOSPHOLIPID-TRANSPORTING ATPASE"/>
    <property type="match status" value="1"/>
</dbReference>
<dbReference type="GO" id="GO:0046872">
    <property type="term" value="F:metal ion binding"/>
    <property type="evidence" value="ECO:0007669"/>
    <property type="project" value="UniProtKB-KW"/>
</dbReference>
<accession>S4R9I2</accession>
<keyword evidence="4" id="KW-0472">Membrane</keyword>
<dbReference type="InterPro" id="IPR032630">
    <property type="entry name" value="P_typ_ATPase_c"/>
</dbReference>
<evidence type="ECO:0000256" key="2">
    <source>
        <dbReference type="ARBA" id="ARBA00022723"/>
    </source>
</evidence>
<sequence length="153" mass="17741">MDQDVKPETALLYPELYKDLTKGRALSFKTFFIWVLISIYQGGIIMYGALLLFEAEFVHVVAITFTSLILTELLMVALTVRTWHWLMVLAEFLSLGLYVASLLFLNEYFDTTFITTLTFLWKVTVITLVSCLPLYILKYIRRKFSPPSYSKLT</sequence>
<evidence type="ECO:0000256" key="4">
    <source>
        <dbReference type="SAM" id="Phobius"/>
    </source>
</evidence>
<dbReference type="GO" id="GO:0005802">
    <property type="term" value="C:trans-Golgi network"/>
    <property type="evidence" value="ECO:0007669"/>
    <property type="project" value="TreeGrafter"/>
</dbReference>
<proteinExistence type="predicted"/>
<feature type="domain" description="P-type ATPase C-terminal" evidence="5">
    <location>
        <begin position="1"/>
        <end position="146"/>
    </location>
</feature>
<evidence type="ECO:0000313" key="6">
    <source>
        <dbReference type="Ensembl" id="ENSPMAP00000001863.1"/>
    </source>
</evidence>
<reference evidence="6" key="1">
    <citation type="submission" date="2025-08" db="UniProtKB">
        <authorList>
            <consortium name="Ensembl"/>
        </authorList>
    </citation>
    <scope>IDENTIFICATION</scope>
</reference>
<dbReference type="STRING" id="7757.ENSPMAP00000001863"/>
<evidence type="ECO:0000256" key="1">
    <source>
        <dbReference type="ARBA" id="ARBA00004141"/>
    </source>
</evidence>
<feature type="transmembrane region" description="Helical" evidence="4">
    <location>
        <begin position="117"/>
        <end position="137"/>
    </location>
</feature>
<reference evidence="6" key="2">
    <citation type="submission" date="2025-09" db="UniProtKB">
        <authorList>
            <consortium name="Ensembl"/>
        </authorList>
    </citation>
    <scope>IDENTIFICATION</scope>
</reference>